<accession>A0A7J7VQN4</accession>
<proteinExistence type="predicted"/>
<gene>
    <name evidence="2" type="ORF">mRhiFer1_008236</name>
</gene>
<protein>
    <submittedName>
        <fullName evidence="2">Uncharacterized protein</fullName>
    </submittedName>
</protein>
<evidence type="ECO:0000313" key="2">
    <source>
        <dbReference type="EMBL" id="KAF6327515.1"/>
    </source>
</evidence>
<comment type="caution">
    <text evidence="2">The sequence shown here is derived from an EMBL/GenBank/DDBJ whole genome shotgun (WGS) entry which is preliminary data.</text>
</comment>
<name>A0A7J7VQN4_RHIFE</name>
<reference evidence="2 3" key="1">
    <citation type="journal article" date="2020" name="Nature">
        <title>Six reference-quality genomes reveal evolution of bat adaptations.</title>
        <authorList>
            <person name="Jebb D."/>
            <person name="Huang Z."/>
            <person name="Pippel M."/>
            <person name="Hughes G.M."/>
            <person name="Lavrichenko K."/>
            <person name="Devanna P."/>
            <person name="Winkler S."/>
            <person name="Jermiin L.S."/>
            <person name="Skirmuntt E.C."/>
            <person name="Katzourakis A."/>
            <person name="Burkitt-Gray L."/>
            <person name="Ray D.A."/>
            <person name="Sullivan K.A.M."/>
            <person name="Roscito J.G."/>
            <person name="Kirilenko B.M."/>
            <person name="Davalos L.M."/>
            <person name="Corthals A.P."/>
            <person name="Power M.L."/>
            <person name="Jones G."/>
            <person name="Ransome R.D."/>
            <person name="Dechmann D.K.N."/>
            <person name="Locatelli A.G."/>
            <person name="Puechmaille S.J."/>
            <person name="Fedrigo O."/>
            <person name="Jarvis E.D."/>
            <person name="Hiller M."/>
            <person name="Vernes S.C."/>
            <person name="Myers E.W."/>
            <person name="Teeling E.C."/>
        </authorList>
    </citation>
    <scope>NUCLEOTIDE SEQUENCE [LARGE SCALE GENOMIC DNA]</scope>
    <source>
        <strain evidence="2">MRhiFer1</strain>
        <tissue evidence="2">Lung</tissue>
    </source>
</reference>
<evidence type="ECO:0000313" key="3">
    <source>
        <dbReference type="Proteomes" id="UP000585614"/>
    </source>
</evidence>
<feature type="region of interest" description="Disordered" evidence="1">
    <location>
        <begin position="1"/>
        <end position="86"/>
    </location>
</feature>
<sequence length="125" mass="12948">MAVADIGGLSVAPPPPAPPPAAPPAAGVPPGPWPPPPRERWKDPHPVSHPGLGNGWRCSLDRDEPGEGPETPTLAVPLPASQPSRCLSPRRLVEPGDPRSFAEALFVSPSAHPARLPVADEVSGR</sequence>
<dbReference type="AlphaFoldDB" id="A0A7J7VQN4"/>
<organism evidence="2 3">
    <name type="scientific">Rhinolophus ferrumequinum</name>
    <name type="common">Greater horseshoe bat</name>
    <dbReference type="NCBI Taxonomy" id="59479"/>
    <lineage>
        <taxon>Eukaryota</taxon>
        <taxon>Metazoa</taxon>
        <taxon>Chordata</taxon>
        <taxon>Craniata</taxon>
        <taxon>Vertebrata</taxon>
        <taxon>Euteleostomi</taxon>
        <taxon>Mammalia</taxon>
        <taxon>Eutheria</taxon>
        <taxon>Laurasiatheria</taxon>
        <taxon>Chiroptera</taxon>
        <taxon>Yinpterochiroptera</taxon>
        <taxon>Rhinolophoidea</taxon>
        <taxon>Rhinolophidae</taxon>
        <taxon>Rhinolophinae</taxon>
        <taxon>Rhinolophus</taxon>
    </lineage>
</organism>
<feature type="compositionally biased region" description="Pro residues" evidence="1">
    <location>
        <begin position="12"/>
        <end position="36"/>
    </location>
</feature>
<evidence type="ECO:0000256" key="1">
    <source>
        <dbReference type="SAM" id="MobiDB-lite"/>
    </source>
</evidence>
<feature type="compositionally biased region" description="Basic and acidic residues" evidence="1">
    <location>
        <begin position="37"/>
        <end position="46"/>
    </location>
</feature>
<dbReference type="Proteomes" id="UP000585614">
    <property type="component" value="Unassembled WGS sequence"/>
</dbReference>
<dbReference type="EMBL" id="JACAGC010000012">
    <property type="protein sequence ID" value="KAF6327515.1"/>
    <property type="molecule type" value="Genomic_DNA"/>
</dbReference>